<evidence type="ECO:0000256" key="6">
    <source>
        <dbReference type="ARBA" id="ARBA00022763"/>
    </source>
</evidence>
<evidence type="ECO:0000256" key="13">
    <source>
        <dbReference type="ARBA" id="ARBA00023204"/>
    </source>
</evidence>
<dbReference type="InterPro" id="IPR036390">
    <property type="entry name" value="WH_DNA-bd_sf"/>
</dbReference>
<sequence>MDILENLKKYFGYDSFRKGQEELIENILDGKDVLGVLPTGGGKSICYQLPALIKDGICLVISPLISLMKDQVDSLIENGIDAAFINSSQDIETYTNTLREIKNNKIKILYISPERLENEFFINFIKDLNISFIAVDEAHCISQWGHDFRPSYKIIPQIYDLFDRKIQIAAFTATATSSVREDIIKNLKLDNPFVKVTGFDRENLFFEVKKPKDKLGFISNYLKNKKDMSGIIYASTRKRVESCYKYLKKLSYQVTYYHAGLSDKEKKKNQEDFIYDRKNIIVATNAFGMGIDKSDVRYVIHMNMPKDMESYYQEAGRAGRDGEKSDAILLYSGQDIVVNKYLISQSQNRNYQLVKLEKLQTIINYVNTNQCLRAFILEYFGQEAEETCNNCSNCLDDYEKIDASIDSQKILSCIYRLDQRYGTSTIVDCLKGSNNKNSKEKKLKSISTFGIMKDKSPKYIKDLIGVLVADGYIKVSGLNYPILKLNEKSKDVLFSKKKVYIRDLKEENTKEKIDKFNLNIPYDSDLFNNLKKLRLDISRKRNIPPFIVFSDASLIDMARLKPKNKKDFLKIKGVGDKKLKQYGEIFIEEIKEFCQ</sequence>
<reference evidence="20 21" key="1">
    <citation type="submission" date="2017-09" db="EMBL/GenBank/DDBJ databases">
        <title>Bacterial strain isolated from the female urinary microbiota.</title>
        <authorList>
            <person name="Thomas-White K."/>
            <person name="Kumar N."/>
            <person name="Forster S."/>
            <person name="Putonti C."/>
            <person name="Lawley T."/>
            <person name="Wolfe A.J."/>
        </authorList>
    </citation>
    <scope>NUCLEOTIDE SEQUENCE [LARGE SCALE GENOMIC DNA]</scope>
    <source>
        <strain evidence="20 21">UMB0204</strain>
    </source>
</reference>
<comment type="caution">
    <text evidence="20">The sequence shown here is derived from an EMBL/GenBank/DDBJ whole genome shotgun (WGS) entry which is preliminary data.</text>
</comment>
<dbReference type="InterPro" id="IPR044876">
    <property type="entry name" value="HRDC_dom_sf"/>
</dbReference>
<dbReference type="InterPro" id="IPR027417">
    <property type="entry name" value="P-loop_NTPase"/>
</dbReference>
<dbReference type="InterPro" id="IPR032284">
    <property type="entry name" value="RecQ_Zn-bd"/>
</dbReference>
<comment type="similarity">
    <text evidence="3">Belongs to the helicase family. RecQ subfamily.</text>
</comment>
<dbReference type="GO" id="GO:0005524">
    <property type="term" value="F:ATP binding"/>
    <property type="evidence" value="ECO:0007669"/>
    <property type="project" value="UniProtKB-KW"/>
</dbReference>
<evidence type="ECO:0000259" key="17">
    <source>
        <dbReference type="PROSITE" id="PS50967"/>
    </source>
</evidence>
<keyword evidence="7" id="KW-0378">Hydrolase</keyword>
<dbReference type="GO" id="GO:0006281">
    <property type="term" value="P:DNA repair"/>
    <property type="evidence" value="ECO:0007669"/>
    <property type="project" value="UniProtKB-KW"/>
</dbReference>
<dbReference type="Pfam" id="PF00270">
    <property type="entry name" value="DEAD"/>
    <property type="match status" value="1"/>
</dbReference>
<dbReference type="Gene3D" id="1.10.150.80">
    <property type="entry name" value="HRDC domain"/>
    <property type="match status" value="1"/>
</dbReference>
<dbReference type="FunFam" id="3.40.50.300:FF:000296">
    <property type="entry name" value="ATP-dependent DNA helicase RecQ"/>
    <property type="match status" value="1"/>
</dbReference>
<dbReference type="GO" id="GO:0030894">
    <property type="term" value="C:replisome"/>
    <property type="evidence" value="ECO:0007669"/>
    <property type="project" value="TreeGrafter"/>
</dbReference>
<dbReference type="GO" id="GO:0009378">
    <property type="term" value="F:four-way junction helicase activity"/>
    <property type="evidence" value="ECO:0007669"/>
    <property type="project" value="TreeGrafter"/>
</dbReference>
<dbReference type="GO" id="GO:0009432">
    <property type="term" value="P:SOS response"/>
    <property type="evidence" value="ECO:0007669"/>
    <property type="project" value="UniProtKB-UniRule"/>
</dbReference>
<dbReference type="InterPro" id="IPR014001">
    <property type="entry name" value="Helicase_ATP-bd"/>
</dbReference>
<gene>
    <name evidence="20" type="primary">recQ</name>
    <name evidence="20" type="ORF">CJ192_00350</name>
</gene>
<keyword evidence="13" id="KW-0234">DNA repair</keyword>
<dbReference type="GO" id="GO:0016787">
    <property type="term" value="F:hydrolase activity"/>
    <property type="evidence" value="ECO:0007669"/>
    <property type="project" value="UniProtKB-KW"/>
</dbReference>
<evidence type="ECO:0000313" key="20">
    <source>
        <dbReference type="EMBL" id="PMC82218.1"/>
    </source>
</evidence>
<dbReference type="InterPro" id="IPR006293">
    <property type="entry name" value="DNA_helicase_ATP-dep_RecQ_bac"/>
</dbReference>
<dbReference type="GO" id="GO:0006310">
    <property type="term" value="P:DNA recombination"/>
    <property type="evidence" value="ECO:0007669"/>
    <property type="project" value="UniProtKB-UniRule"/>
</dbReference>
<dbReference type="Proteomes" id="UP000235658">
    <property type="component" value="Unassembled WGS sequence"/>
</dbReference>
<keyword evidence="8 20" id="KW-0347">Helicase</keyword>
<dbReference type="GO" id="GO:0003677">
    <property type="term" value="F:DNA binding"/>
    <property type="evidence" value="ECO:0007669"/>
    <property type="project" value="UniProtKB-KW"/>
</dbReference>
<evidence type="ECO:0000256" key="4">
    <source>
        <dbReference type="ARBA" id="ARBA00022723"/>
    </source>
</evidence>
<accession>A0A2N6UK29</accession>
<dbReference type="Pfam" id="PF16124">
    <property type="entry name" value="RecQ_Zn_bind"/>
    <property type="match status" value="1"/>
</dbReference>
<dbReference type="Pfam" id="PF09382">
    <property type="entry name" value="RQC"/>
    <property type="match status" value="1"/>
</dbReference>
<keyword evidence="5" id="KW-0547">Nucleotide-binding</keyword>
<dbReference type="SMART" id="SM00341">
    <property type="entry name" value="HRDC"/>
    <property type="match status" value="1"/>
</dbReference>
<evidence type="ECO:0000256" key="11">
    <source>
        <dbReference type="ARBA" id="ARBA00023125"/>
    </source>
</evidence>
<dbReference type="SMART" id="SM00490">
    <property type="entry name" value="HELICc"/>
    <property type="match status" value="1"/>
</dbReference>
<dbReference type="PROSITE" id="PS51192">
    <property type="entry name" value="HELICASE_ATP_BIND_1"/>
    <property type="match status" value="1"/>
</dbReference>
<evidence type="ECO:0000256" key="8">
    <source>
        <dbReference type="ARBA" id="ARBA00022806"/>
    </source>
</evidence>
<keyword evidence="10" id="KW-0067">ATP-binding</keyword>
<evidence type="ECO:0000256" key="2">
    <source>
        <dbReference type="ARBA" id="ARBA00001947"/>
    </source>
</evidence>
<dbReference type="AlphaFoldDB" id="A0A2N6UK29"/>
<evidence type="ECO:0000256" key="15">
    <source>
        <dbReference type="ARBA" id="ARBA00034617"/>
    </source>
</evidence>
<feature type="domain" description="Helicase C-terminal" evidence="19">
    <location>
        <begin position="217"/>
        <end position="362"/>
    </location>
</feature>
<dbReference type="InterPro" id="IPR002121">
    <property type="entry name" value="HRDC_dom"/>
</dbReference>
<dbReference type="CDD" id="cd17920">
    <property type="entry name" value="DEXHc_RecQ"/>
    <property type="match status" value="1"/>
</dbReference>
<proteinExistence type="inferred from homology"/>
<dbReference type="InterPro" id="IPR001650">
    <property type="entry name" value="Helicase_C-like"/>
</dbReference>
<dbReference type="SUPFAM" id="SSF52540">
    <property type="entry name" value="P-loop containing nucleoside triphosphate hydrolases"/>
    <property type="match status" value="1"/>
</dbReference>
<dbReference type="SUPFAM" id="SSF47819">
    <property type="entry name" value="HRDC-like"/>
    <property type="match status" value="1"/>
</dbReference>
<keyword evidence="12" id="KW-0233">DNA recombination</keyword>
<dbReference type="InterPro" id="IPR036388">
    <property type="entry name" value="WH-like_DNA-bd_sf"/>
</dbReference>
<evidence type="ECO:0000256" key="7">
    <source>
        <dbReference type="ARBA" id="ARBA00022801"/>
    </source>
</evidence>
<dbReference type="InterPro" id="IPR004589">
    <property type="entry name" value="DNA_helicase_ATP-dep_RecQ"/>
</dbReference>
<dbReference type="Gene3D" id="1.10.10.10">
    <property type="entry name" value="Winged helix-like DNA-binding domain superfamily/Winged helix DNA-binding domain"/>
    <property type="match status" value="1"/>
</dbReference>
<dbReference type="GO" id="GO:0043590">
    <property type="term" value="C:bacterial nucleoid"/>
    <property type="evidence" value="ECO:0007669"/>
    <property type="project" value="TreeGrafter"/>
</dbReference>
<evidence type="ECO:0000256" key="10">
    <source>
        <dbReference type="ARBA" id="ARBA00022840"/>
    </source>
</evidence>
<comment type="cofactor">
    <cofactor evidence="1">
        <name>Mg(2+)</name>
        <dbReference type="ChEBI" id="CHEBI:18420"/>
    </cofactor>
</comment>
<dbReference type="InterPro" id="IPR011545">
    <property type="entry name" value="DEAD/DEAH_box_helicase_dom"/>
</dbReference>
<comment type="catalytic activity">
    <reaction evidence="15">
        <text>Couples ATP hydrolysis with the unwinding of duplex DNA by translocating in the 3'-5' direction.</text>
        <dbReference type="EC" id="5.6.2.4"/>
    </reaction>
</comment>
<evidence type="ECO:0000256" key="16">
    <source>
        <dbReference type="NCBIfam" id="TIGR01389"/>
    </source>
</evidence>
<evidence type="ECO:0000313" key="21">
    <source>
        <dbReference type="Proteomes" id="UP000235658"/>
    </source>
</evidence>
<dbReference type="InterPro" id="IPR018982">
    <property type="entry name" value="RQC_domain"/>
</dbReference>
<protein>
    <recommendedName>
        <fullName evidence="16">DNA helicase RecQ</fullName>
        <ecNumber evidence="16">5.6.2.4</ecNumber>
    </recommendedName>
</protein>
<dbReference type="Pfam" id="PF00271">
    <property type="entry name" value="Helicase_C"/>
    <property type="match status" value="1"/>
</dbReference>
<dbReference type="PROSITE" id="PS51194">
    <property type="entry name" value="HELICASE_CTER"/>
    <property type="match status" value="1"/>
</dbReference>
<keyword evidence="9" id="KW-0862">Zinc</keyword>
<dbReference type="GO" id="GO:0043138">
    <property type="term" value="F:3'-5' DNA helicase activity"/>
    <property type="evidence" value="ECO:0007669"/>
    <property type="project" value="UniProtKB-EC"/>
</dbReference>
<dbReference type="SMART" id="SM00956">
    <property type="entry name" value="RQC"/>
    <property type="match status" value="1"/>
</dbReference>
<keyword evidence="11" id="KW-0238">DNA-binding</keyword>
<dbReference type="GO" id="GO:0005737">
    <property type="term" value="C:cytoplasm"/>
    <property type="evidence" value="ECO:0007669"/>
    <property type="project" value="TreeGrafter"/>
</dbReference>
<evidence type="ECO:0000256" key="3">
    <source>
        <dbReference type="ARBA" id="ARBA00005446"/>
    </source>
</evidence>
<evidence type="ECO:0000256" key="12">
    <source>
        <dbReference type="ARBA" id="ARBA00023172"/>
    </source>
</evidence>
<dbReference type="GeneID" id="84577627"/>
<dbReference type="EC" id="5.6.2.4" evidence="16"/>
<evidence type="ECO:0000256" key="14">
    <source>
        <dbReference type="ARBA" id="ARBA00023235"/>
    </source>
</evidence>
<evidence type="ECO:0000256" key="5">
    <source>
        <dbReference type="ARBA" id="ARBA00022741"/>
    </source>
</evidence>
<dbReference type="PANTHER" id="PTHR13710">
    <property type="entry name" value="DNA HELICASE RECQ FAMILY MEMBER"/>
    <property type="match status" value="1"/>
</dbReference>
<dbReference type="RefSeq" id="WP_102197336.1">
    <property type="nucleotide sequence ID" value="NZ_PNHP01000001.1"/>
</dbReference>
<name>A0A2N6UK29_9FIRM</name>
<evidence type="ECO:0000256" key="1">
    <source>
        <dbReference type="ARBA" id="ARBA00001946"/>
    </source>
</evidence>
<dbReference type="Pfam" id="PF00570">
    <property type="entry name" value="HRDC"/>
    <property type="match status" value="1"/>
</dbReference>
<feature type="domain" description="HRDC" evidence="17">
    <location>
        <begin position="520"/>
        <end position="595"/>
    </location>
</feature>
<dbReference type="InterPro" id="IPR010997">
    <property type="entry name" value="HRDC-like_sf"/>
</dbReference>
<dbReference type="SUPFAM" id="SSF46785">
    <property type="entry name" value="Winged helix' DNA-binding domain"/>
    <property type="match status" value="1"/>
</dbReference>
<dbReference type="Gene3D" id="3.40.50.300">
    <property type="entry name" value="P-loop containing nucleotide triphosphate hydrolases"/>
    <property type="match status" value="2"/>
</dbReference>
<evidence type="ECO:0000256" key="9">
    <source>
        <dbReference type="ARBA" id="ARBA00022833"/>
    </source>
</evidence>
<dbReference type="PROSITE" id="PS50967">
    <property type="entry name" value="HRDC"/>
    <property type="match status" value="1"/>
</dbReference>
<dbReference type="NCBIfam" id="TIGR01389">
    <property type="entry name" value="recQ"/>
    <property type="match status" value="1"/>
</dbReference>
<dbReference type="PANTHER" id="PTHR13710:SF105">
    <property type="entry name" value="ATP-DEPENDENT DNA HELICASE Q1"/>
    <property type="match status" value="1"/>
</dbReference>
<dbReference type="NCBIfam" id="TIGR00614">
    <property type="entry name" value="recQ_fam"/>
    <property type="match status" value="1"/>
</dbReference>
<keyword evidence="6" id="KW-0227">DNA damage</keyword>
<keyword evidence="4" id="KW-0479">Metal-binding</keyword>
<feature type="domain" description="Helicase ATP-binding" evidence="18">
    <location>
        <begin position="24"/>
        <end position="193"/>
    </location>
</feature>
<dbReference type="EMBL" id="PNHP01000001">
    <property type="protein sequence ID" value="PMC82218.1"/>
    <property type="molecule type" value="Genomic_DNA"/>
</dbReference>
<dbReference type="SMART" id="SM00487">
    <property type="entry name" value="DEXDc"/>
    <property type="match status" value="1"/>
</dbReference>
<evidence type="ECO:0000259" key="18">
    <source>
        <dbReference type="PROSITE" id="PS51192"/>
    </source>
</evidence>
<evidence type="ECO:0000259" key="19">
    <source>
        <dbReference type="PROSITE" id="PS51194"/>
    </source>
</evidence>
<organism evidence="20 21">
    <name type="scientific">Anaerococcus hydrogenalis</name>
    <dbReference type="NCBI Taxonomy" id="33029"/>
    <lineage>
        <taxon>Bacteria</taxon>
        <taxon>Bacillati</taxon>
        <taxon>Bacillota</taxon>
        <taxon>Tissierellia</taxon>
        <taxon>Tissierellales</taxon>
        <taxon>Peptoniphilaceae</taxon>
        <taxon>Anaerococcus</taxon>
    </lineage>
</organism>
<dbReference type="GO" id="GO:0006260">
    <property type="term" value="P:DNA replication"/>
    <property type="evidence" value="ECO:0007669"/>
    <property type="project" value="InterPro"/>
</dbReference>
<comment type="cofactor">
    <cofactor evidence="2">
        <name>Zn(2+)</name>
        <dbReference type="ChEBI" id="CHEBI:29105"/>
    </cofactor>
</comment>
<dbReference type="GO" id="GO:0046872">
    <property type="term" value="F:metal ion binding"/>
    <property type="evidence" value="ECO:0007669"/>
    <property type="project" value="UniProtKB-KW"/>
</dbReference>
<keyword evidence="14" id="KW-0413">Isomerase</keyword>